<dbReference type="GeneID" id="2899933"/>
<protein>
    <submittedName>
        <fullName evidence="1">DEHA2A05346p</fullName>
    </submittedName>
</protein>
<dbReference type="STRING" id="284592.Q6BZ15"/>
<proteinExistence type="predicted"/>
<evidence type="ECO:0000313" key="2">
    <source>
        <dbReference type="Proteomes" id="UP000000599"/>
    </source>
</evidence>
<sequence>MWSRYLRKRLLKPPVSNIKRTYSELCQSHNYRNDKTYGQYYDRFNDVKQNPDRNSIRSILDSAFYTTPIDNNDSYLMNDFLETISNIPNHYHTYVQEYLEKLNRNEIRDCLKQNIALQLLLSSNNSDQAEVYQFIVENLHHKLNVNLLEIFIFNLIKAENISAATTLLHILLDKIPNFNLSNELWSYYISKTCELGHYLGSCLIYHELIDNHQTRSGESTGINFQNSYIPFLVANSLLEKLGSIFSNNRDPMRINGVLNYHKRFYSYSGHADTYKSLRCSLVEAYSNEGNLGEALKHFRTLAFIFKGHRNYKKNESISTPKMSAFSHFRWRRDNIKNNNYDSISQVPDKIKTSLDFQEEASSKELNMKLFRPDEERNVYTYPGHSYIPVVDGSLRLSDLPYFRSLINSNIQHLMNNSGPERLDSLMNYISGCHFMLHIFINSCLCELGYINEAFSLLVKLPKIYPKVYSNVLIREEDFIYLFEACKHRFNSLDIDSDYTQFNEAEQTYQLLHEIKLFQESVNQRANVNMFSMKLHEIFISTMLSYRGITLEKISVYLDNLLRLSTVNSPITILIDEPQFNKLKSLCSTANELKYSKLVRMRD</sequence>
<keyword evidence="2" id="KW-1185">Reference proteome</keyword>
<dbReference type="OrthoDB" id="4093324at2759"/>
<organism evidence="1 2">
    <name type="scientific">Debaryomyces hansenii (strain ATCC 36239 / CBS 767 / BCRC 21394 / JCM 1990 / NBRC 0083 / IGC 2968)</name>
    <name type="common">Yeast</name>
    <name type="synonym">Torulaspora hansenii</name>
    <dbReference type="NCBI Taxonomy" id="284592"/>
    <lineage>
        <taxon>Eukaryota</taxon>
        <taxon>Fungi</taxon>
        <taxon>Dikarya</taxon>
        <taxon>Ascomycota</taxon>
        <taxon>Saccharomycotina</taxon>
        <taxon>Pichiomycetes</taxon>
        <taxon>Debaryomycetaceae</taxon>
        <taxon>Debaryomyces</taxon>
    </lineage>
</organism>
<dbReference type="HOGENOM" id="CLU_456422_0_0_1"/>
<dbReference type="OMA" id="AGWENIH"/>
<evidence type="ECO:0000313" key="1">
    <source>
        <dbReference type="EMBL" id="CAG84509.2"/>
    </source>
</evidence>
<dbReference type="InParanoid" id="Q6BZ15"/>
<name>Q6BZ15_DEBHA</name>
<dbReference type="RefSeq" id="XP_456554.2">
    <property type="nucleotide sequence ID" value="XM_456554.1"/>
</dbReference>
<dbReference type="VEuPathDB" id="FungiDB:DEHA2A05346g"/>
<gene>
    <name evidence="1" type="ordered locus">DEHA2A05346g</name>
</gene>
<accession>Q6BZ15</accession>
<dbReference type="KEGG" id="dha:DEHA2A05346g"/>
<dbReference type="eggNOG" id="ENOG502RPYZ">
    <property type="taxonomic scope" value="Eukaryota"/>
</dbReference>
<dbReference type="EMBL" id="CR382133">
    <property type="protein sequence ID" value="CAG84509.2"/>
    <property type="molecule type" value="Genomic_DNA"/>
</dbReference>
<dbReference type="AlphaFoldDB" id="Q6BZ15"/>
<reference evidence="1 2" key="1">
    <citation type="journal article" date="2004" name="Nature">
        <title>Genome evolution in yeasts.</title>
        <authorList>
            <consortium name="Genolevures"/>
            <person name="Dujon B."/>
            <person name="Sherman D."/>
            <person name="Fischer G."/>
            <person name="Durrens P."/>
            <person name="Casaregola S."/>
            <person name="Lafontaine I."/>
            <person name="de Montigny J."/>
            <person name="Marck C."/>
            <person name="Neuveglise C."/>
            <person name="Talla E."/>
            <person name="Goffard N."/>
            <person name="Frangeul L."/>
            <person name="Aigle M."/>
            <person name="Anthouard V."/>
            <person name="Babour A."/>
            <person name="Barbe V."/>
            <person name="Barnay S."/>
            <person name="Blanchin S."/>
            <person name="Beckerich J.M."/>
            <person name="Beyne E."/>
            <person name="Bleykasten C."/>
            <person name="Boisrame A."/>
            <person name="Boyer J."/>
            <person name="Cattolico L."/>
            <person name="Confanioleri F."/>
            <person name="de Daruvar A."/>
            <person name="Despons L."/>
            <person name="Fabre E."/>
            <person name="Fairhead C."/>
            <person name="Ferry-Dumazet H."/>
            <person name="Groppi A."/>
            <person name="Hantraye F."/>
            <person name="Hennequin C."/>
            <person name="Jauniaux N."/>
            <person name="Joyet P."/>
            <person name="Kachouri R."/>
            <person name="Kerrest A."/>
            <person name="Koszul R."/>
            <person name="Lemaire M."/>
            <person name="Lesur I."/>
            <person name="Ma L."/>
            <person name="Muller H."/>
            <person name="Nicaud J.M."/>
            <person name="Nikolski M."/>
            <person name="Oztas S."/>
            <person name="Ozier-Kalogeropoulos O."/>
            <person name="Pellenz S."/>
            <person name="Potier S."/>
            <person name="Richard G.F."/>
            <person name="Straub M.L."/>
            <person name="Suleau A."/>
            <person name="Swennene D."/>
            <person name="Tekaia F."/>
            <person name="Wesolowski-Louvel M."/>
            <person name="Westhof E."/>
            <person name="Wirth B."/>
            <person name="Zeniou-Meyer M."/>
            <person name="Zivanovic I."/>
            <person name="Bolotin-Fukuhara M."/>
            <person name="Thierry A."/>
            <person name="Bouchier C."/>
            <person name="Caudron B."/>
            <person name="Scarpelli C."/>
            <person name="Gaillardin C."/>
            <person name="Weissenbach J."/>
            <person name="Wincker P."/>
            <person name="Souciet J.L."/>
        </authorList>
    </citation>
    <scope>NUCLEOTIDE SEQUENCE [LARGE SCALE GENOMIC DNA]</scope>
    <source>
        <strain evidence="2">ATCC 36239 / CBS 767 / BCRC 21394 / JCM 1990 / NBRC 0083 / IGC 2968</strain>
    </source>
</reference>
<dbReference type="Proteomes" id="UP000000599">
    <property type="component" value="Chromosome A"/>
</dbReference>